<dbReference type="Gene3D" id="1.20.1070.10">
    <property type="entry name" value="Rhodopsin 7-helix transmembrane proteins"/>
    <property type="match status" value="1"/>
</dbReference>
<evidence type="ECO:0000256" key="6">
    <source>
        <dbReference type="ARBA" id="ARBA00022925"/>
    </source>
</evidence>
<dbReference type="GO" id="GO:0004930">
    <property type="term" value="F:G protein-coupled receptor activity"/>
    <property type="evidence" value="ECO:0007669"/>
    <property type="project" value="UniProtKB-KW"/>
</dbReference>
<feature type="transmembrane region" description="Helical" evidence="15">
    <location>
        <begin position="219"/>
        <end position="242"/>
    </location>
</feature>
<sequence length="379" mass="43216">MSYWEDPAQLAGSSELANTNPYGNYTVVDTVTPDMLRMVHSHWYQYPPMNPLWYGLLGFTMTILGIFSLAGNFVVVWVFMNTKSLRSPSNTLVVNLALNDFLMMFVNFPPMVINSYWGTWVFGPRFCEFYAFWGNMCGCVSIYTMVWITLDRYNVIVKGMNGKPLTSKGAMLRNLFSWVFSIVWCILPLFGWNRYVPEGNMTACGTDYLTDDQFSKSYLYVYSTWVFIGPFFLIVFSYFFIVKAVMAHEQQMREQAKKMGVKSLRSEEAKQTSNECRLAKIALMNVSLWFMAWSPYLVINWAGMFSPATVTPLFSIWGSVFAKANSVYNPLVYALTHPKYRAALYVKLPFLACKGDSYEDNTSATSSATTAVAEKSEKA</sequence>
<gene>
    <name evidence="17" type="primary">L6</name>
</gene>
<keyword evidence="4 15" id="KW-0716">Sensory transduction</keyword>
<dbReference type="InterPro" id="IPR050125">
    <property type="entry name" value="GPCR_opsins"/>
</dbReference>
<evidence type="ECO:0000256" key="2">
    <source>
        <dbReference type="ARBA" id="ARBA00022543"/>
    </source>
</evidence>
<dbReference type="InterPro" id="IPR001391">
    <property type="entry name" value="Opsin_lateye"/>
</dbReference>
<evidence type="ECO:0000256" key="5">
    <source>
        <dbReference type="ARBA" id="ARBA00022692"/>
    </source>
</evidence>
<evidence type="ECO:0000256" key="8">
    <source>
        <dbReference type="ARBA" id="ARBA00022991"/>
    </source>
</evidence>
<dbReference type="PRINTS" id="PR00237">
    <property type="entry name" value="GPCRRHODOPSN"/>
</dbReference>
<dbReference type="PRINTS" id="PR00238">
    <property type="entry name" value="OPSIN"/>
</dbReference>
<dbReference type="InterPro" id="IPR017452">
    <property type="entry name" value="GPCR_Rhodpsn_7TM"/>
</dbReference>
<dbReference type="PROSITE" id="PS50262">
    <property type="entry name" value="G_PROTEIN_RECEP_F1_2"/>
    <property type="match status" value="1"/>
</dbReference>
<evidence type="ECO:0000313" key="17">
    <source>
        <dbReference type="EMBL" id="QIW86041.1"/>
    </source>
</evidence>
<evidence type="ECO:0000256" key="14">
    <source>
        <dbReference type="ARBA" id="ARBA00023305"/>
    </source>
</evidence>
<dbReference type="GO" id="GO:0007602">
    <property type="term" value="P:phototransduction"/>
    <property type="evidence" value="ECO:0007669"/>
    <property type="project" value="UniProtKB-KW"/>
</dbReference>
<feature type="transmembrane region" description="Helical" evidence="15">
    <location>
        <begin position="281"/>
        <end position="302"/>
    </location>
</feature>
<keyword evidence="5 15" id="KW-0812">Transmembrane</keyword>
<evidence type="ECO:0000256" key="1">
    <source>
        <dbReference type="ARBA" id="ARBA00004141"/>
    </source>
</evidence>
<evidence type="ECO:0000256" key="13">
    <source>
        <dbReference type="ARBA" id="ARBA00023224"/>
    </source>
</evidence>
<evidence type="ECO:0000256" key="10">
    <source>
        <dbReference type="ARBA" id="ARBA00023136"/>
    </source>
</evidence>
<comment type="similarity">
    <text evidence="15">Belongs to the G-protein coupled receptor 1 family. Opsin subfamily.</text>
</comment>
<keyword evidence="14" id="KW-0844">Vision</keyword>
<feature type="transmembrane region" description="Helical" evidence="15">
    <location>
        <begin position="92"/>
        <end position="117"/>
    </location>
</feature>
<accession>A0A6H0X1M9</accession>
<dbReference type="InterPro" id="IPR027430">
    <property type="entry name" value="Retinal_BS"/>
</dbReference>
<dbReference type="PROSITE" id="PS00237">
    <property type="entry name" value="G_PROTEIN_RECEP_F1_1"/>
    <property type="match status" value="1"/>
</dbReference>
<keyword evidence="8 15" id="KW-0157">Chromophore</keyword>
<dbReference type="PANTHER" id="PTHR24240">
    <property type="entry name" value="OPSIN"/>
    <property type="match status" value="1"/>
</dbReference>
<dbReference type="PRINTS" id="PR00578">
    <property type="entry name" value="OPSINLTRLEYE"/>
</dbReference>
<dbReference type="InterPro" id="IPR000276">
    <property type="entry name" value="GPCR_Rhodpsn"/>
</dbReference>
<dbReference type="GO" id="GO:0016020">
    <property type="term" value="C:membrane"/>
    <property type="evidence" value="ECO:0007669"/>
    <property type="project" value="UniProtKB-SubCell"/>
</dbReference>
<dbReference type="CDD" id="cd15079">
    <property type="entry name" value="7tmA_photoreceptors_insect"/>
    <property type="match status" value="1"/>
</dbReference>
<evidence type="ECO:0000256" key="4">
    <source>
        <dbReference type="ARBA" id="ARBA00022606"/>
    </source>
</evidence>
<keyword evidence="7 15" id="KW-1133">Transmembrane helix</keyword>
<dbReference type="EMBL" id="MT112877">
    <property type="protein sequence ID" value="QIW86041.1"/>
    <property type="molecule type" value="mRNA"/>
</dbReference>
<keyword evidence="9 15" id="KW-0297">G-protein coupled receptor</keyword>
<evidence type="ECO:0000259" key="16">
    <source>
        <dbReference type="PROSITE" id="PS50262"/>
    </source>
</evidence>
<feature type="transmembrane region" description="Helical" evidence="15">
    <location>
        <begin position="129"/>
        <end position="150"/>
    </location>
</feature>
<proteinExistence type="evidence at transcript level"/>
<evidence type="ECO:0000256" key="11">
    <source>
        <dbReference type="ARBA" id="ARBA00023157"/>
    </source>
</evidence>
<feature type="transmembrane region" description="Helical" evidence="15">
    <location>
        <begin position="171"/>
        <end position="192"/>
    </location>
</feature>
<evidence type="ECO:0000256" key="7">
    <source>
        <dbReference type="ARBA" id="ARBA00022989"/>
    </source>
</evidence>
<keyword evidence="3" id="KW-0597">Phosphoprotein</keyword>
<comment type="subcellular location">
    <subcellularLocation>
        <location evidence="1 15">Membrane</location>
        <topology evidence="1 15">Multi-pass membrane protein</topology>
    </subcellularLocation>
</comment>
<keyword evidence="13 15" id="KW-0807">Transducer</keyword>
<feature type="domain" description="G-protein coupled receptors family 1 profile" evidence="16">
    <location>
        <begin position="71"/>
        <end position="333"/>
    </location>
</feature>
<keyword evidence="12 15" id="KW-0675">Receptor</keyword>
<dbReference type="InterPro" id="IPR001760">
    <property type="entry name" value="Opsin"/>
</dbReference>
<dbReference type="SUPFAM" id="SSF81321">
    <property type="entry name" value="Family A G protein-coupled receptor-like"/>
    <property type="match status" value="1"/>
</dbReference>
<dbReference type="GO" id="GO:0007601">
    <property type="term" value="P:visual perception"/>
    <property type="evidence" value="ECO:0007669"/>
    <property type="project" value="UniProtKB-KW"/>
</dbReference>
<reference evidence="17" key="1">
    <citation type="journal article" date="2020" name="Proc. Natl. Acad. Sci. U.S.A.">
        <title>Exceptional diversity of opsin expression patterns in Neogonodactylus oerstedii (Stomatopoda) retinas.</title>
        <authorList>
            <person name="Porter M.L."/>
            <person name="Awata H."/>
            <person name="Bok M.J."/>
            <person name="Cronin T.W."/>
        </authorList>
    </citation>
    <scope>NUCLEOTIDE SEQUENCE</scope>
</reference>
<keyword evidence="6 15" id="KW-0681">Retinal protein</keyword>
<dbReference type="Pfam" id="PF00001">
    <property type="entry name" value="7tm_1"/>
    <property type="match status" value="1"/>
</dbReference>
<feature type="transmembrane region" description="Helical" evidence="15">
    <location>
        <begin position="52"/>
        <end position="80"/>
    </location>
</feature>
<dbReference type="FunFam" id="1.20.1070.10:FF:000044">
    <property type="entry name" value="Opsin, ultraviolet-sensitive"/>
    <property type="match status" value="1"/>
</dbReference>
<name>A0A6H0X1M9_NEOOE</name>
<evidence type="ECO:0000256" key="15">
    <source>
        <dbReference type="RuleBase" id="RU004951"/>
    </source>
</evidence>
<organism evidence="17">
    <name type="scientific">Neogonodactylus oerstedii</name>
    <name type="common">Mantis shrimp</name>
    <name type="synonym">Gonodactylus oerstedii</name>
    <dbReference type="NCBI Taxonomy" id="85128"/>
    <lineage>
        <taxon>Eukaryota</taxon>
        <taxon>Metazoa</taxon>
        <taxon>Ecdysozoa</taxon>
        <taxon>Arthropoda</taxon>
        <taxon>Crustacea</taxon>
        <taxon>Multicrustacea</taxon>
        <taxon>Malacostraca</taxon>
        <taxon>Eumalacostraca</taxon>
        <taxon>Hoplocarida</taxon>
        <taxon>Stomatopoda</taxon>
        <taxon>Gonodactylidae</taxon>
        <taxon>Neogonodactylus</taxon>
    </lineage>
</organism>
<evidence type="ECO:0000256" key="9">
    <source>
        <dbReference type="ARBA" id="ARBA00023040"/>
    </source>
</evidence>
<keyword evidence="11" id="KW-1015">Disulfide bond</keyword>
<dbReference type="AlphaFoldDB" id="A0A6H0X1M9"/>
<dbReference type="GO" id="GO:0009881">
    <property type="term" value="F:photoreceptor activity"/>
    <property type="evidence" value="ECO:0007669"/>
    <property type="project" value="UniProtKB-KW"/>
</dbReference>
<feature type="transmembrane region" description="Helical" evidence="15">
    <location>
        <begin position="314"/>
        <end position="335"/>
    </location>
</feature>
<evidence type="ECO:0000256" key="3">
    <source>
        <dbReference type="ARBA" id="ARBA00022553"/>
    </source>
</evidence>
<keyword evidence="2 15" id="KW-0600">Photoreceptor protein</keyword>
<dbReference type="PROSITE" id="PS00238">
    <property type="entry name" value="OPSIN"/>
    <property type="match status" value="1"/>
</dbReference>
<protein>
    <submittedName>
        <fullName evidence="17">Opsin L6</fullName>
    </submittedName>
</protein>
<evidence type="ECO:0000256" key="12">
    <source>
        <dbReference type="ARBA" id="ARBA00023170"/>
    </source>
</evidence>
<keyword evidence="10 15" id="KW-0472">Membrane</keyword>